<comment type="caution">
    <text evidence="5">The sequence shown here is derived from an EMBL/GenBank/DDBJ whole genome shotgun (WGS) entry which is preliminary data.</text>
</comment>
<proteinExistence type="predicted"/>
<dbReference type="InterPro" id="IPR003593">
    <property type="entry name" value="AAA+_ATPase"/>
</dbReference>
<evidence type="ECO:0000313" key="5">
    <source>
        <dbReference type="EMBL" id="MBB3064274.1"/>
    </source>
</evidence>
<keyword evidence="1" id="KW-0813">Transport</keyword>
<dbReference type="CDD" id="cd03219">
    <property type="entry name" value="ABC_Mj1267_LivG_branched"/>
    <property type="match status" value="1"/>
</dbReference>
<keyword evidence="3 5" id="KW-0067">ATP-binding</keyword>
<dbReference type="GO" id="GO:0005886">
    <property type="term" value="C:plasma membrane"/>
    <property type="evidence" value="ECO:0007669"/>
    <property type="project" value="TreeGrafter"/>
</dbReference>
<protein>
    <submittedName>
        <fullName evidence="5">Branched-chain amino acid transport system ATP-binding protein</fullName>
    </submittedName>
</protein>
<dbReference type="SUPFAM" id="SSF52540">
    <property type="entry name" value="P-loop containing nucleoside triphosphate hydrolases"/>
    <property type="match status" value="1"/>
</dbReference>
<feature type="domain" description="ABC transporter" evidence="4">
    <location>
        <begin position="5"/>
        <end position="249"/>
    </location>
</feature>
<organism evidence="5 6">
    <name type="scientific">Limibacillus halophilus</name>
    <dbReference type="NCBI Taxonomy" id="1579333"/>
    <lineage>
        <taxon>Bacteria</taxon>
        <taxon>Pseudomonadati</taxon>
        <taxon>Pseudomonadota</taxon>
        <taxon>Alphaproteobacteria</taxon>
        <taxon>Rhodospirillales</taxon>
        <taxon>Rhodovibrionaceae</taxon>
        <taxon>Limibacillus</taxon>
    </lineage>
</organism>
<dbReference type="PROSITE" id="PS50893">
    <property type="entry name" value="ABC_TRANSPORTER_2"/>
    <property type="match status" value="1"/>
</dbReference>
<dbReference type="GO" id="GO:0016887">
    <property type="term" value="F:ATP hydrolysis activity"/>
    <property type="evidence" value="ECO:0007669"/>
    <property type="project" value="InterPro"/>
</dbReference>
<dbReference type="InterPro" id="IPR003439">
    <property type="entry name" value="ABC_transporter-like_ATP-bd"/>
</dbReference>
<evidence type="ECO:0000256" key="2">
    <source>
        <dbReference type="ARBA" id="ARBA00022741"/>
    </source>
</evidence>
<dbReference type="EMBL" id="JACHXA010000001">
    <property type="protein sequence ID" value="MBB3064274.1"/>
    <property type="molecule type" value="Genomic_DNA"/>
</dbReference>
<dbReference type="InterPro" id="IPR017871">
    <property type="entry name" value="ABC_transporter-like_CS"/>
</dbReference>
<keyword evidence="2" id="KW-0547">Nucleotide-binding</keyword>
<dbReference type="PROSITE" id="PS00211">
    <property type="entry name" value="ABC_TRANSPORTER_1"/>
    <property type="match status" value="1"/>
</dbReference>
<dbReference type="Gene3D" id="3.40.50.300">
    <property type="entry name" value="P-loop containing nucleotide triphosphate hydrolases"/>
    <property type="match status" value="1"/>
</dbReference>
<dbReference type="InterPro" id="IPR051120">
    <property type="entry name" value="ABC_AA/LPS_Transport"/>
</dbReference>
<name>A0A839SR27_9PROT</name>
<evidence type="ECO:0000259" key="4">
    <source>
        <dbReference type="PROSITE" id="PS50893"/>
    </source>
</evidence>
<keyword evidence="6" id="KW-1185">Reference proteome</keyword>
<dbReference type="SMART" id="SM00382">
    <property type="entry name" value="AAA"/>
    <property type="match status" value="1"/>
</dbReference>
<evidence type="ECO:0000256" key="3">
    <source>
        <dbReference type="ARBA" id="ARBA00022840"/>
    </source>
</evidence>
<accession>A0A839SR27</accession>
<dbReference type="InterPro" id="IPR027417">
    <property type="entry name" value="P-loop_NTPase"/>
</dbReference>
<evidence type="ECO:0000313" key="6">
    <source>
        <dbReference type="Proteomes" id="UP000581135"/>
    </source>
</evidence>
<dbReference type="Pfam" id="PF00005">
    <property type="entry name" value="ABC_tran"/>
    <property type="match status" value="1"/>
</dbReference>
<dbReference type="PANTHER" id="PTHR45772:SF9">
    <property type="entry name" value="CONSERVED COMPONENT OF ABC TRANSPORTER FOR NATURAL AMINO ACIDS"/>
    <property type="match status" value="1"/>
</dbReference>
<dbReference type="PANTHER" id="PTHR45772">
    <property type="entry name" value="CONSERVED COMPONENT OF ABC TRANSPORTER FOR NATURAL AMINO ACIDS-RELATED"/>
    <property type="match status" value="1"/>
</dbReference>
<dbReference type="AlphaFoldDB" id="A0A839SR27"/>
<gene>
    <name evidence="5" type="ORF">FHR98_000539</name>
</gene>
<dbReference type="RefSeq" id="WP_183415070.1">
    <property type="nucleotide sequence ID" value="NZ_JACHXA010000001.1"/>
</dbReference>
<reference evidence="5 6" key="1">
    <citation type="submission" date="2020-08" db="EMBL/GenBank/DDBJ databases">
        <title>Genomic Encyclopedia of Type Strains, Phase III (KMG-III): the genomes of soil and plant-associated and newly described type strains.</title>
        <authorList>
            <person name="Whitman W."/>
        </authorList>
    </citation>
    <scope>NUCLEOTIDE SEQUENCE [LARGE SCALE GENOMIC DNA]</scope>
    <source>
        <strain evidence="5 6">CECT 8803</strain>
    </source>
</reference>
<sequence length="253" mass="27131">MSSALILDGISKSFGGIHALSKVSFTLKTGGIHALIGPNGAGKTTLVSTISGALTPDTGTVRLGERLLNGLSVHERSRLGLSRTYQLTSLFSNITVRENLALSLAARETPGLTFGQMARRHSAKRFAHQIDQALEDFGLQEKADANPAVLSHGDRRRLELAMAIITEPKVLLLDEPLAGLSSADAETLVHLIETRLRGDVPILLIEHDMEAVFNLADDITVLVNGEVLKSGTPDEVRASSEVQAAYLSEDDDF</sequence>
<dbReference type="GO" id="GO:0005524">
    <property type="term" value="F:ATP binding"/>
    <property type="evidence" value="ECO:0007669"/>
    <property type="project" value="UniProtKB-KW"/>
</dbReference>
<evidence type="ECO:0000256" key="1">
    <source>
        <dbReference type="ARBA" id="ARBA00022448"/>
    </source>
</evidence>
<dbReference type="Proteomes" id="UP000581135">
    <property type="component" value="Unassembled WGS sequence"/>
</dbReference>